<feature type="compositionally biased region" description="Basic and acidic residues" evidence="1">
    <location>
        <begin position="73"/>
        <end position="82"/>
    </location>
</feature>
<keyword evidence="2" id="KW-0812">Transmembrane</keyword>
<evidence type="ECO:0000256" key="2">
    <source>
        <dbReference type="SAM" id="Phobius"/>
    </source>
</evidence>
<evidence type="ECO:0000256" key="1">
    <source>
        <dbReference type="SAM" id="MobiDB-lite"/>
    </source>
</evidence>
<evidence type="ECO:0000313" key="4">
    <source>
        <dbReference type="Proteomes" id="UP000319383"/>
    </source>
</evidence>
<evidence type="ECO:0000313" key="3">
    <source>
        <dbReference type="EMBL" id="QDU42808.1"/>
    </source>
</evidence>
<protein>
    <submittedName>
        <fullName evidence="3">Uncharacterized protein</fullName>
    </submittedName>
</protein>
<accession>A0A517ZK16</accession>
<proteinExistence type="predicted"/>
<dbReference type="EMBL" id="CP036276">
    <property type="protein sequence ID" value="QDU42808.1"/>
    <property type="molecule type" value="Genomic_DNA"/>
</dbReference>
<feature type="transmembrane region" description="Helical" evidence="2">
    <location>
        <begin position="37"/>
        <end position="54"/>
    </location>
</feature>
<dbReference type="AlphaFoldDB" id="A0A517ZK16"/>
<dbReference type="Proteomes" id="UP000319383">
    <property type="component" value="Chromosome"/>
</dbReference>
<feature type="region of interest" description="Disordered" evidence="1">
    <location>
        <begin position="59"/>
        <end position="82"/>
    </location>
</feature>
<dbReference type="KEGG" id="sdyn:Mal52_12760"/>
<name>A0A517ZK16_9PLAN</name>
<sequence>MHRMDEKHPDLISRIATYGSVVLVPLLLWFMGGWKPLAILFGMALLAGILAAYFSRNETDEDDPGDGVSLPVRTEHGSTKLD</sequence>
<organism evidence="3 4">
    <name type="scientific">Symmachiella dynata</name>
    <dbReference type="NCBI Taxonomy" id="2527995"/>
    <lineage>
        <taxon>Bacteria</taxon>
        <taxon>Pseudomonadati</taxon>
        <taxon>Planctomycetota</taxon>
        <taxon>Planctomycetia</taxon>
        <taxon>Planctomycetales</taxon>
        <taxon>Planctomycetaceae</taxon>
        <taxon>Symmachiella</taxon>
    </lineage>
</organism>
<keyword evidence="4" id="KW-1185">Reference proteome</keyword>
<keyword evidence="2" id="KW-1133">Transmembrane helix</keyword>
<feature type="transmembrane region" description="Helical" evidence="2">
    <location>
        <begin position="12"/>
        <end position="31"/>
    </location>
</feature>
<keyword evidence="2" id="KW-0472">Membrane</keyword>
<reference evidence="3 4" key="1">
    <citation type="submission" date="2019-02" db="EMBL/GenBank/DDBJ databases">
        <title>Deep-cultivation of Planctomycetes and their phenomic and genomic characterization uncovers novel biology.</title>
        <authorList>
            <person name="Wiegand S."/>
            <person name="Jogler M."/>
            <person name="Boedeker C."/>
            <person name="Pinto D."/>
            <person name="Vollmers J."/>
            <person name="Rivas-Marin E."/>
            <person name="Kohn T."/>
            <person name="Peeters S.H."/>
            <person name="Heuer A."/>
            <person name="Rast P."/>
            <person name="Oberbeckmann S."/>
            <person name="Bunk B."/>
            <person name="Jeske O."/>
            <person name="Meyerdierks A."/>
            <person name="Storesund J.E."/>
            <person name="Kallscheuer N."/>
            <person name="Luecker S."/>
            <person name="Lage O.M."/>
            <person name="Pohl T."/>
            <person name="Merkel B.J."/>
            <person name="Hornburger P."/>
            <person name="Mueller R.-W."/>
            <person name="Bruemmer F."/>
            <person name="Labrenz M."/>
            <person name="Spormann A.M."/>
            <person name="Op den Camp H."/>
            <person name="Overmann J."/>
            <person name="Amann R."/>
            <person name="Jetten M.S.M."/>
            <person name="Mascher T."/>
            <person name="Medema M.H."/>
            <person name="Devos D.P."/>
            <person name="Kaster A.-K."/>
            <person name="Ovreas L."/>
            <person name="Rohde M."/>
            <person name="Galperin M.Y."/>
            <person name="Jogler C."/>
        </authorList>
    </citation>
    <scope>NUCLEOTIDE SEQUENCE [LARGE SCALE GENOMIC DNA]</scope>
    <source>
        <strain evidence="3 4">Mal52</strain>
    </source>
</reference>
<gene>
    <name evidence="3" type="ORF">Mal52_12760</name>
</gene>